<gene>
    <name evidence="2" type="ORF">A4X06_0g8435</name>
</gene>
<sequence length="168" mass="18110">MRTCTADVVLYALGNKHSCTCATADRIHWTQAHKNASTTSSGFLWFGAMERTFTAKVHGGAMPTDHSSSRCLGGGTVMRSGHTHGARRATDASEHTSSVHPPVATVRFGARSQITSGPQLANIRVVSSASARRIDLRLSPELTRSWGFADSVLLRRRAPPEAERGAHF</sequence>
<organism evidence="2 3">
    <name type="scientific">Tilletia controversa</name>
    <name type="common">dwarf bunt fungus</name>
    <dbReference type="NCBI Taxonomy" id="13291"/>
    <lineage>
        <taxon>Eukaryota</taxon>
        <taxon>Fungi</taxon>
        <taxon>Dikarya</taxon>
        <taxon>Basidiomycota</taxon>
        <taxon>Ustilaginomycotina</taxon>
        <taxon>Exobasidiomycetes</taxon>
        <taxon>Tilletiales</taxon>
        <taxon>Tilletiaceae</taxon>
        <taxon>Tilletia</taxon>
    </lineage>
</organism>
<protein>
    <submittedName>
        <fullName evidence="2">Uncharacterized protein</fullName>
    </submittedName>
</protein>
<evidence type="ECO:0000313" key="3">
    <source>
        <dbReference type="Proteomes" id="UP000077684"/>
    </source>
</evidence>
<dbReference type="EMBL" id="LWDE02001847">
    <property type="protein sequence ID" value="KAE8239233.1"/>
    <property type="molecule type" value="Genomic_DNA"/>
</dbReference>
<dbReference type="AlphaFoldDB" id="A0A8X7MKV8"/>
<evidence type="ECO:0000313" key="2">
    <source>
        <dbReference type="EMBL" id="KAE8239233.1"/>
    </source>
</evidence>
<name>A0A8X7MKV8_9BASI</name>
<evidence type="ECO:0000256" key="1">
    <source>
        <dbReference type="SAM" id="MobiDB-lite"/>
    </source>
</evidence>
<accession>A0A8X7MKV8</accession>
<feature type="region of interest" description="Disordered" evidence="1">
    <location>
        <begin position="80"/>
        <end position="99"/>
    </location>
</feature>
<keyword evidence="3" id="KW-1185">Reference proteome</keyword>
<dbReference type="Proteomes" id="UP000077684">
    <property type="component" value="Unassembled WGS sequence"/>
</dbReference>
<proteinExistence type="predicted"/>
<comment type="caution">
    <text evidence="2">The sequence shown here is derived from an EMBL/GenBank/DDBJ whole genome shotgun (WGS) entry which is preliminary data.</text>
</comment>
<reference evidence="2" key="2">
    <citation type="journal article" date="2019" name="IMA Fungus">
        <title>Genome sequencing and comparison of five Tilletia species to identify candidate genes for the detection of regulated species infecting wheat.</title>
        <authorList>
            <person name="Nguyen H.D.T."/>
            <person name="Sultana T."/>
            <person name="Kesanakurti P."/>
            <person name="Hambleton S."/>
        </authorList>
    </citation>
    <scope>NUCLEOTIDE SEQUENCE</scope>
    <source>
        <strain evidence="2">DAOMC 236426</strain>
    </source>
</reference>
<reference evidence="2" key="1">
    <citation type="submission" date="2016-04" db="EMBL/GenBank/DDBJ databases">
        <authorList>
            <person name="Nguyen H.D."/>
            <person name="Samba Siva P."/>
            <person name="Cullis J."/>
            <person name="Levesque C.A."/>
            <person name="Hambleton S."/>
        </authorList>
    </citation>
    <scope>NUCLEOTIDE SEQUENCE</scope>
    <source>
        <strain evidence="2">DAOMC 236426</strain>
    </source>
</reference>